<evidence type="ECO:0000313" key="1">
    <source>
        <dbReference type="EMBL" id="KKS09261.1"/>
    </source>
</evidence>
<accession>A0A0G0YI99</accession>
<evidence type="ECO:0000313" key="2">
    <source>
        <dbReference type="Proteomes" id="UP000033869"/>
    </source>
</evidence>
<sequence>MKYKPQDTVILFSHGFGVMKDARGLFSFLASMLESRGFVTKQFNYNKFDGDSKELFAVPFSDQASILQKHINELVRDERYKSIIIIGHSQGSLIPTLCQNSDKVEKVIGVSPFFQTKIEDLQKRYTALADNQLDFYNITRRRRSDGSVTVIPPEYWAERFTTDVVSLYNNLAKKTELTLIYAINDEVMDFNNLRLIKNSRIINLDGNHDFLNQYRDELFKTILWDLDIS</sequence>
<organism evidence="1 2">
    <name type="scientific">candidate division CPR2 bacterium GW2011_GWC1_41_48</name>
    <dbReference type="NCBI Taxonomy" id="1618344"/>
    <lineage>
        <taxon>Bacteria</taxon>
        <taxon>Bacteria division CPR2</taxon>
    </lineage>
</organism>
<gene>
    <name evidence="1" type="ORF">UU65_C0002G0039</name>
</gene>
<reference evidence="1 2" key="1">
    <citation type="journal article" date="2015" name="Nature">
        <title>rRNA introns, odd ribosomes, and small enigmatic genomes across a large radiation of phyla.</title>
        <authorList>
            <person name="Brown C.T."/>
            <person name="Hug L.A."/>
            <person name="Thomas B.C."/>
            <person name="Sharon I."/>
            <person name="Castelle C.J."/>
            <person name="Singh A."/>
            <person name="Wilkins M.J."/>
            <person name="Williams K.H."/>
            <person name="Banfield J.F."/>
        </authorList>
    </citation>
    <scope>NUCLEOTIDE SEQUENCE [LARGE SCALE GENOMIC DNA]</scope>
</reference>
<proteinExistence type="predicted"/>
<dbReference type="Gene3D" id="3.40.50.1820">
    <property type="entry name" value="alpha/beta hydrolase"/>
    <property type="match status" value="1"/>
</dbReference>
<name>A0A0G0YI99_UNCC2</name>
<dbReference type="SUPFAM" id="SSF53474">
    <property type="entry name" value="alpha/beta-Hydrolases"/>
    <property type="match status" value="1"/>
</dbReference>
<dbReference type="AlphaFoldDB" id="A0A0G0YI99"/>
<dbReference type="EMBL" id="LCBL01000002">
    <property type="protein sequence ID" value="KKS09261.1"/>
    <property type="molecule type" value="Genomic_DNA"/>
</dbReference>
<dbReference type="InterPro" id="IPR029058">
    <property type="entry name" value="AB_hydrolase_fold"/>
</dbReference>
<comment type="caution">
    <text evidence="1">The sequence shown here is derived from an EMBL/GenBank/DDBJ whole genome shotgun (WGS) entry which is preliminary data.</text>
</comment>
<evidence type="ECO:0008006" key="3">
    <source>
        <dbReference type="Google" id="ProtNLM"/>
    </source>
</evidence>
<protein>
    <recommendedName>
        <fullName evidence="3">Serine aminopeptidase S33 domain-containing protein</fullName>
    </recommendedName>
</protein>
<dbReference type="Proteomes" id="UP000033869">
    <property type="component" value="Unassembled WGS sequence"/>
</dbReference>